<evidence type="ECO:0000259" key="6">
    <source>
        <dbReference type="PROSITE" id="PS50835"/>
    </source>
</evidence>
<keyword evidence="4" id="KW-0325">Glycoprotein</keyword>
<dbReference type="SMART" id="SM00408">
    <property type="entry name" value="IGc2"/>
    <property type="match status" value="1"/>
</dbReference>
<keyword evidence="2" id="KW-0472">Membrane</keyword>
<keyword evidence="5" id="KW-0393">Immunoglobulin domain</keyword>
<sequence>KTIFPGDCCQSCGISLSENIPSGLGTQPQVQVSPKSVEIREGEPLRLYCRATGSPIPNITWLKRGGQLPQQAIPSYGFHQFKSNSLDVLHRRIEELQAQTDRTDIGTLFIPDIKISDAGTYMCVGSNSVGSNNAPIQVTVLRAAEHTFSVVTIQPSIADVQEGQSLELNCFPPGNPPPKVTWTRASGHFSANHQVFTQISFLSFVWMCLRCTTLFSTSNPSRIHGE</sequence>
<dbReference type="InterPro" id="IPR036179">
    <property type="entry name" value="Ig-like_dom_sf"/>
</dbReference>
<comment type="subcellular location">
    <subcellularLocation>
        <location evidence="1">Membrane</location>
        <topology evidence="1">Single-pass type I membrane protein</topology>
    </subcellularLocation>
</comment>
<dbReference type="Gene3D" id="2.60.40.10">
    <property type="entry name" value="Immunoglobulins"/>
    <property type="match status" value="2"/>
</dbReference>
<gene>
    <name evidence="7" type="ORF">XENOCAPTIV_022237</name>
</gene>
<dbReference type="InterPro" id="IPR003598">
    <property type="entry name" value="Ig_sub2"/>
</dbReference>
<evidence type="ECO:0000256" key="3">
    <source>
        <dbReference type="ARBA" id="ARBA00023157"/>
    </source>
</evidence>
<evidence type="ECO:0000256" key="4">
    <source>
        <dbReference type="ARBA" id="ARBA00023180"/>
    </source>
</evidence>
<dbReference type="PANTHER" id="PTHR11640">
    <property type="entry name" value="NEPHRIN"/>
    <property type="match status" value="1"/>
</dbReference>
<dbReference type="Pfam" id="PF13927">
    <property type="entry name" value="Ig_3"/>
    <property type="match status" value="1"/>
</dbReference>
<evidence type="ECO:0000313" key="8">
    <source>
        <dbReference type="Proteomes" id="UP001434883"/>
    </source>
</evidence>
<proteinExistence type="predicted"/>
<dbReference type="PROSITE" id="PS50835">
    <property type="entry name" value="IG_LIKE"/>
    <property type="match status" value="2"/>
</dbReference>
<feature type="domain" description="Ig-like" evidence="6">
    <location>
        <begin position="149"/>
        <end position="184"/>
    </location>
</feature>
<evidence type="ECO:0000256" key="5">
    <source>
        <dbReference type="ARBA" id="ARBA00023319"/>
    </source>
</evidence>
<feature type="non-terminal residue" evidence="7">
    <location>
        <position position="1"/>
    </location>
</feature>
<keyword evidence="8" id="KW-1185">Reference proteome</keyword>
<dbReference type="InterPro" id="IPR013098">
    <property type="entry name" value="Ig_I-set"/>
</dbReference>
<organism evidence="7 8">
    <name type="scientific">Xenoophorus captivus</name>
    <dbReference type="NCBI Taxonomy" id="1517983"/>
    <lineage>
        <taxon>Eukaryota</taxon>
        <taxon>Metazoa</taxon>
        <taxon>Chordata</taxon>
        <taxon>Craniata</taxon>
        <taxon>Vertebrata</taxon>
        <taxon>Euteleostomi</taxon>
        <taxon>Actinopterygii</taxon>
        <taxon>Neopterygii</taxon>
        <taxon>Teleostei</taxon>
        <taxon>Neoteleostei</taxon>
        <taxon>Acanthomorphata</taxon>
        <taxon>Ovalentaria</taxon>
        <taxon>Atherinomorphae</taxon>
        <taxon>Cyprinodontiformes</taxon>
        <taxon>Goodeidae</taxon>
        <taxon>Xenoophorus</taxon>
    </lineage>
</organism>
<evidence type="ECO:0000256" key="1">
    <source>
        <dbReference type="ARBA" id="ARBA00004479"/>
    </source>
</evidence>
<comment type="caution">
    <text evidence="7">The sequence shown here is derived from an EMBL/GenBank/DDBJ whole genome shotgun (WGS) entry which is preliminary data.</text>
</comment>
<dbReference type="PANTHER" id="PTHR11640:SF164">
    <property type="entry name" value="MAM DOMAIN-CONTAINING GLYCOSYLPHOSPHATIDYLINOSITOL ANCHOR PROTEIN 1"/>
    <property type="match status" value="1"/>
</dbReference>
<keyword evidence="3" id="KW-1015">Disulfide bond</keyword>
<evidence type="ECO:0000256" key="2">
    <source>
        <dbReference type="ARBA" id="ARBA00023136"/>
    </source>
</evidence>
<dbReference type="InterPro" id="IPR013783">
    <property type="entry name" value="Ig-like_fold"/>
</dbReference>
<dbReference type="Pfam" id="PF07679">
    <property type="entry name" value="I-set"/>
    <property type="match status" value="1"/>
</dbReference>
<feature type="domain" description="Ig-like" evidence="6">
    <location>
        <begin position="28"/>
        <end position="139"/>
    </location>
</feature>
<dbReference type="Proteomes" id="UP001434883">
    <property type="component" value="Unassembled WGS sequence"/>
</dbReference>
<name>A0ABV0RTL3_9TELE</name>
<dbReference type="EMBL" id="JAHRIN010055356">
    <property type="protein sequence ID" value="MEQ2210928.1"/>
    <property type="molecule type" value="Genomic_DNA"/>
</dbReference>
<dbReference type="SMART" id="SM00409">
    <property type="entry name" value="IG"/>
    <property type="match status" value="1"/>
</dbReference>
<dbReference type="InterPro" id="IPR007110">
    <property type="entry name" value="Ig-like_dom"/>
</dbReference>
<dbReference type="SUPFAM" id="SSF48726">
    <property type="entry name" value="Immunoglobulin"/>
    <property type="match status" value="2"/>
</dbReference>
<reference evidence="7 8" key="1">
    <citation type="submission" date="2021-06" db="EMBL/GenBank/DDBJ databases">
        <authorList>
            <person name="Palmer J.M."/>
        </authorList>
    </citation>
    <scope>NUCLEOTIDE SEQUENCE [LARGE SCALE GENOMIC DNA]</scope>
    <source>
        <strain evidence="7 8">XC_2019</strain>
        <tissue evidence="7">Muscle</tissue>
    </source>
</reference>
<evidence type="ECO:0000313" key="7">
    <source>
        <dbReference type="EMBL" id="MEQ2210928.1"/>
    </source>
</evidence>
<protein>
    <recommendedName>
        <fullName evidence="6">Ig-like domain-containing protein</fullName>
    </recommendedName>
</protein>
<dbReference type="InterPro" id="IPR051275">
    <property type="entry name" value="Cell_adhesion_signaling"/>
</dbReference>
<dbReference type="InterPro" id="IPR003599">
    <property type="entry name" value="Ig_sub"/>
</dbReference>
<accession>A0ABV0RTL3</accession>